<dbReference type="InterPro" id="IPR000150">
    <property type="entry name" value="Cof"/>
</dbReference>
<protein>
    <submittedName>
        <fullName evidence="1">HAD family hydrolase</fullName>
    </submittedName>
</protein>
<dbReference type="KEGG" id="erz:ER308_00860"/>
<name>A0A411YAQ7_9ACTN</name>
<sequence>MVHQLRTISRTFDGSRVPVVQVVATDLDGTLLRSDGAVSARTRAALHAVQREGRWVVLATGRPIRFVHRLAADLGGQGPVICANGAVVYDAARDRVVEERALRPTTTREVIAALRAQEPDLAFAWETTREFRCEPGFAALAEWPVPDGAVLDESVRDTHDGVVKLLARHPAGDMSSMFDGLAAQVDGLATVTHSTATLVEVSAAGVDKGTAVAQFVAERGFAPEHTIAFGDMPNDLALLDWAGWSVAVANAHPLVRARADTMTASNDEDGVALVLEGLPRGP</sequence>
<dbReference type="GO" id="GO:0005829">
    <property type="term" value="C:cytosol"/>
    <property type="evidence" value="ECO:0007669"/>
    <property type="project" value="TreeGrafter"/>
</dbReference>
<keyword evidence="2" id="KW-1185">Reference proteome</keyword>
<dbReference type="SFLD" id="SFLDG01140">
    <property type="entry name" value="C2.B:_Phosphomannomutase_and_P"/>
    <property type="match status" value="1"/>
</dbReference>
<organism evidence="1 2">
    <name type="scientific">Egibacter rhizosphaerae</name>
    <dbReference type="NCBI Taxonomy" id="1670831"/>
    <lineage>
        <taxon>Bacteria</taxon>
        <taxon>Bacillati</taxon>
        <taxon>Actinomycetota</taxon>
        <taxon>Nitriliruptoria</taxon>
        <taxon>Egibacterales</taxon>
        <taxon>Egibacteraceae</taxon>
        <taxon>Egibacter</taxon>
    </lineage>
</organism>
<dbReference type="NCBIfam" id="TIGR01484">
    <property type="entry name" value="HAD-SF-IIB"/>
    <property type="match status" value="1"/>
</dbReference>
<accession>A0A411YAQ7</accession>
<dbReference type="Proteomes" id="UP000291469">
    <property type="component" value="Chromosome"/>
</dbReference>
<dbReference type="Gene3D" id="3.30.1240.10">
    <property type="match status" value="1"/>
</dbReference>
<evidence type="ECO:0000313" key="2">
    <source>
        <dbReference type="Proteomes" id="UP000291469"/>
    </source>
</evidence>
<keyword evidence="1" id="KW-0378">Hydrolase</keyword>
<dbReference type="PANTHER" id="PTHR10000:SF8">
    <property type="entry name" value="HAD SUPERFAMILY HYDROLASE-LIKE, TYPE 3"/>
    <property type="match status" value="1"/>
</dbReference>
<dbReference type="InterPro" id="IPR023214">
    <property type="entry name" value="HAD_sf"/>
</dbReference>
<evidence type="ECO:0000313" key="1">
    <source>
        <dbReference type="EMBL" id="QBI18262.1"/>
    </source>
</evidence>
<dbReference type="SUPFAM" id="SSF56784">
    <property type="entry name" value="HAD-like"/>
    <property type="match status" value="1"/>
</dbReference>
<dbReference type="InterPro" id="IPR006379">
    <property type="entry name" value="HAD-SF_hydro_IIB"/>
</dbReference>
<dbReference type="Pfam" id="PF08282">
    <property type="entry name" value="Hydrolase_3"/>
    <property type="match status" value="1"/>
</dbReference>
<reference evidence="1 2" key="1">
    <citation type="submission" date="2019-01" db="EMBL/GenBank/DDBJ databases">
        <title>Egibacter rhizosphaerae EGI 80759T.</title>
        <authorList>
            <person name="Chen D.-D."/>
            <person name="Tian Y."/>
            <person name="Jiao J.-Y."/>
            <person name="Zhang X.-T."/>
            <person name="Zhang Y.-G."/>
            <person name="Zhang Y."/>
            <person name="Xiao M."/>
            <person name="Shu W.-S."/>
            <person name="Li W.-J."/>
        </authorList>
    </citation>
    <scope>NUCLEOTIDE SEQUENCE [LARGE SCALE GENOMIC DNA]</scope>
    <source>
        <strain evidence="1 2">EGI 80759</strain>
    </source>
</reference>
<dbReference type="GO" id="GO:0016791">
    <property type="term" value="F:phosphatase activity"/>
    <property type="evidence" value="ECO:0007669"/>
    <property type="project" value="TreeGrafter"/>
</dbReference>
<gene>
    <name evidence="1" type="ORF">ER308_00860</name>
</gene>
<dbReference type="Gene3D" id="3.40.50.1000">
    <property type="entry name" value="HAD superfamily/HAD-like"/>
    <property type="match status" value="1"/>
</dbReference>
<dbReference type="CDD" id="cd07516">
    <property type="entry name" value="HAD_Pase"/>
    <property type="match status" value="1"/>
</dbReference>
<proteinExistence type="predicted"/>
<dbReference type="EMBL" id="CP036402">
    <property type="protein sequence ID" value="QBI18262.1"/>
    <property type="molecule type" value="Genomic_DNA"/>
</dbReference>
<dbReference type="PANTHER" id="PTHR10000">
    <property type="entry name" value="PHOSPHOSERINE PHOSPHATASE"/>
    <property type="match status" value="1"/>
</dbReference>
<dbReference type="NCBIfam" id="TIGR00099">
    <property type="entry name" value="Cof-subfamily"/>
    <property type="match status" value="1"/>
</dbReference>
<dbReference type="InterPro" id="IPR036412">
    <property type="entry name" value="HAD-like_sf"/>
</dbReference>
<dbReference type="SFLD" id="SFLDS00003">
    <property type="entry name" value="Haloacid_Dehalogenase"/>
    <property type="match status" value="1"/>
</dbReference>
<dbReference type="OrthoDB" id="3180855at2"/>
<dbReference type="GO" id="GO:0000287">
    <property type="term" value="F:magnesium ion binding"/>
    <property type="evidence" value="ECO:0007669"/>
    <property type="project" value="TreeGrafter"/>
</dbReference>
<dbReference type="AlphaFoldDB" id="A0A411YAQ7"/>